<name>A0A397VMW9_9GLOM</name>
<dbReference type="Proteomes" id="UP000266673">
    <property type="component" value="Unassembled WGS sequence"/>
</dbReference>
<organism evidence="1 2">
    <name type="scientific">Gigaspora rosea</name>
    <dbReference type="NCBI Taxonomy" id="44941"/>
    <lineage>
        <taxon>Eukaryota</taxon>
        <taxon>Fungi</taxon>
        <taxon>Fungi incertae sedis</taxon>
        <taxon>Mucoromycota</taxon>
        <taxon>Glomeromycotina</taxon>
        <taxon>Glomeromycetes</taxon>
        <taxon>Diversisporales</taxon>
        <taxon>Gigasporaceae</taxon>
        <taxon>Gigaspora</taxon>
    </lineage>
</organism>
<gene>
    <name evidence="1" type="ORF">C2G38_2170088</name>
</gene>
<evidence type="ECO:0000313" key="2">
    <source>
        <dbReference type="Proteomes" id="UP000266673"/>
    </source>
</evidence>
<comment type="caution">
    <text evidence="1">The sequence shown here is derived from an EMBL/GenBank/DDBJ whole genome shotgun (WGS) entry which is preliminary data.</text>
</comment>
<sequence length="93" mass="10687">MYTNPSHPDDISSENGIYHRPIPNEGTVKAWDCDDLPAFIDLLFNYSIIIEDDLKDKCDNLIHRDSIKSKQEFDEMLHSLWPAEGVDKLLSPV</sequence>
<dbReference type="EMBL" id="QKWP01000241">
    <property type="protein sequence ID" value="RIB23854.1"/>
    <property type="molecule type" value="Genomic_DNA"/>
</dbReference>
<dbReference type="AlphaFoldDB" id="A0A397VMW9"/>
<proteinExistence type="predicted"/>
<evidence type="ECO:0000313" key="1">
    <source>
        <dbReference type="EMBL" id="RIB23854.1"/>
    </source>
</evidence>
<accession>A0A397VMW9</accession>
<reference evidence="1 2" key="1">
    <citation type="submission" date="2018-06" db="EMBL/GenBank/DDBJ databases">
        <title>Comparative genomics reveals the genomic features of Rhizophagus irregularis, R. cerebriforme, R. diaphanum and Gigaspora rosea, and their symbiotic lifestyle signature.</title>
        <authorList>
            <person name="Morin E."/>
            <person name="San Clemente H."/>
            <person name="Chen E.C.H."/>
            <person name="De La Providencia I."/>
            <person name="Hainaut M."/>
            <person name="Kuo A."/>
            <person name="Kohler A."/>
            <person name="Murat C."/>
            <person name="Tang N."/>
            <person name="Roy S."/>
            <person name="Loubradou J."/>
            <person name="Henrissat B."/>
            <person name="Grigoriev I.V."/>
            <person name="Corradi N."/>
            <person name="Roux C."/>
            <person name="Martin F.M."/>
        </authorList>
    </citation>
    <scope>NUCLEOTIDE SEQUENCE [LARGE SCALE GENOMIC DNA]</scope>
    <source>
        <strain evidence="1 2">DAOM 194757</strain>
    </source>
</reference>
<protein>
    <submittedName>
        <fullName evidence="1">Uncharacterized protein</fullName>
    </submittedName>
</protein>
<keyword evidence="2" id="KW-1185">Reference proteome</keyword>